<protein>
    <submittedName>
        <fullName evidence="1">Uncharacterized protein</fullName>
    </submittedName>
</protein>
<dbReference type="STRING" id="1925591.BI308_06965"/>
<reference evidence="1" key="1">
    <citation type="submission" date="2016-10" db="EMBL/GenBank/DDBJ databases">
        <title>CRISPR-Cas defence system in Roseofilum reptotaenium: evidence of a bacteriophage-cyanobacterium arms race in the coral black band disease.</title>
        <authorList>
            <person name="Buerger P."/>
            <person name="Wood-Charlson E.M."/>
            <person name="Weynberg K.D."/>
            <person name="Willis B."/>
            <person name="Van Oppen M.J."/>
        </authorList>
    </citation>
    <scope>NUCLEOTIDE SEQUENCE [LARGE SCALE GENOMIC DNA]</scope>
    <source>
        <strain evidence="1">AO1-A</strain>
    </source>
</reference>
<name>A0A1L9QUP7_9CYAN</name>
<dbReference type="AlphaFoldDB" id="A0A1L9QUP7"/>
<keyword evidence="2" id="KW-1185">Reference proteome</keyword>
<proteinExistence type="predicted"/>
<sequence length="207" mass="23570">MTDQFKMNSDWSPPGYPLDIELLEALLLNQERVYPWNHSILEDEVYFSEIENLMEIHTSEMVADLDEGCHEFYQTLDKVWESLQPVAANRLNSQLQGKFSQIVPQSLLETIAGKAEELTTSSASMADQLIHCVQDSLSQWDIEDLLVLARPFAYAMRGGEEKTALDRVVQKASTLDWESCSELDRARLTLAVARYAIAYRDQPIDPV</sequence>
<organism evidence="1 2">
    <name type="scientific">Roseofilum reptotaenium AO1-A</name>
    <dbReference type="NCBI Taxonomy" id="1925591"/>
    <lineage>
        <taxon>Bacteria</taxon>
        <taxon>Bacillati</taxon>
        <taxon>Cyanobacteriota</taxon>
        <taxon>Cyanophyceae</taxon>
        <taxon>Desertifilales</taxon>
        <taxon>Desertifilaceae</taxon>
        <taxon>Roseofilum</taxon>
    </lineage>
</organism>
<dbReference type="Proteomes" id="UP000183940">
    <property type="component" value="Unassembled WGS sequence"/>
</dbReference>
<gene>
    <name evidence="1" type="ORF">BI308_06965</name>
</gene>
<accession>A0A1L9QUP7</accession>
<evidence type="ECO:0000313" key="1">
    <source>
        <dbReference type="EMBL" id="OJJ26346.1"/>
    </source>
</evidence>
<dbReference type="EMBL" id="MLAW01000008">
    <property type="protein sequence ID" value="OJJ26346.1"/>
    <property type="molecule type" value="Genomic_DNA"/>
</dbReference>
<comment type="caution">
    <text evidence="1">The sequence shown here is derived from an EMBL/GenBank/DDBJ whole genome shotgun (WGS) entry which is preliminary data.</text>
</comment>
<evidence type="ECO:0000313" key="2">
    <source>
        <dbReference type="Proteomes" id="UP000183940"/>
    </source>
</evidence>